<keyword evidence="1" id="KW-0472">Membrane</keyword>
<feature type="transmembrane region" description="Helical" evidence="1">
    <location>
        <begin position="43"/>
        <end position="61"/>
    </location>
</feature>
<dbReference type="EMBL" id="FOKU01000014">
    <property type="protein sequence ID" value="SFC59447.1"/>
    <property type="molecule type" value="Genomic_DNA"/>
</dbReference>
<sequence>MIQYIVYYPIGVYSDGKGVYIYKLAFIVKRIKNLLILMENKNWNYNLILGIVFTLVFFWLLKEPEPIKIYRVPIDIQIVRMLCLLIAVINFASYLGLKK</sequence>
<accession>A0A1M6VUT3</accession>
<dbReference type="Proteomes" id="UP000198940">
    <property type="component" value="Unassembled WGS sequence"/>
</dbReference>
<comment type="caution">
    <text evidence="3">The sequence shown here is derived from an EMBL/GenBank/DDBJ whole genome shotgun (WGS) entry which is preliminary data.</text>
</comment>
<keyword evidence="1" id="KW-0812">Transmembrane</keyword>
<evidence type="ECO:0000313" key="3">
    <source>
        <dbReference type="EMBL" id="SHK85115.1"/>
    </source>
</evidence>
<evidence type="ECO:0000313" key="5">
    <source>
        <dbReference type="Proteomes" id="UP000198940"/>
    </source>
</evidence>
<feature type="transmembrane region" description="Helical" evidence="1">
    <location>
        <begin position="81"/>
        <end position="97"/>
    </location>
</feature>
<organism evidence="3 4">
    <name type="scientific">Flagellimonas taeanensis</name>
    <dbReference type="NCBI Taxonomy" id="1005926"/>
    <lineage>
        <taxon>Bacteria</taxon>
        <taxon>Pseudomonadati</taxon>
        <taxon>Bacteroidota</taxon>
        <taxon>Flavobacteriia</taxon>
        <taxon>Flavobacteriales</taxon>
        <taxon>Flavobacteriaceae</taxon>
        <taxon>Flagellimonas</taxon>
    </lineage>
</organism>
<dbReference type="STRING" id="1055723.SAMN05216293_2042"/>
<dbReference type="EMBL" id="FRAT01000005">
    <property type="protein sequence ID" value="SHK85115.1"/>
    <property type="molecule type" value="Genomic_DNA"/>
</dbReference>
<reference evidence="3 4" key="1">
    <citation type="submission" date="2016-11" db="EMBL/GenBank/DDBJ databases">
        <authorList>
            <person name="Varghese N."/>
            <person name="Submissions S."/>
        </authorList>
    </citation>
    <scope>NUCLEOTIDE SEQUENCE [LARGE SCALE GENOMIC DNA]</scope>
    <source>
        <strain evidence="3 4">CGMCC 1.12174</strain>
        <strain evidence="2 5">DSM 26351</strain>
    </source>
</reference>
<dbReference type="Proteomes" id="UP000184031">
    <property type="component" value="Unassembled WGS sequence"/>
</dbReference>
<keyword evidence="5" id="KW-1185">Reference proteome</keyword>
<evidence type="ECO:0000313" key="4">
    <source>
        <dbReference type="Proteomes" id="UP000184031"/>
    </source>
</evidence>
<proteinExistence type="predicted"/>
<dbReference type="AlphaFoldDB" id="A0A1M6VUT3"/>
<keyword evidence="1" id="KW-1133">Transmembrane helix</keyword>
<name>A0A1M6VUT3_9FLAO</name>
<evidence type="ECO:0000256" key="1">
    <source>
        <dbReference type="SAM" id="Phobius"/>
    </source>
</evidence>
<evidence type="ECO:0000313" key="2">
    <source>
        <dbReference type="EMBL" id="SFC59447.1"/>
    </source>
</evidence>
<protein>
    <submittedName>
        <fullName evidence="3">Uncharacterized protein</fullName>
    </submittedName>
</protein>
<gene>
    <name evidence="2" type="ORF">SAMN04487891_11494</name>
    <name evidence="3" type="ORF">SAMN05216293_2042</name>
</gene>